<organism evidence="1 2">
    <name type="scientific">Nocardioides marinisabuli</name>
    <dbReference type="NCBI Taxonomy" id="419476"/>
    <lineage>
        <taxon>Bacteria</taxon>
        <taxon>Bacillati</taxon>
        <taxon>Actinomycetota</taxon>
        <taxon>Actinomycetes</taxon>
        <taxon>Propionibacteriales</taxon>
        <taxon>Nocardioidaceae</taxon>
        <taxon>Nocardioides</taxon>
    </lineage>
</organism>
<evidence type="ECO:0000313" key="1">
    <source>
        <dbReference type="EMBL" id="NYD58945.1"/>
    </source>
</evidence>
<reference evidence="1 2" key="1">
    <citation type="submission" date="2020-07" db="EMBL/GenBank/DDBJ databases">
        <title>Sequencing the genomes of 1000 actinobacteria strains.</title>
        <authorList>
            <person name="Klenk H.-P."/>
        </authorList>
    </citation>
    <scope>NUCLEOTIDE SEQUENCE [LARGE SCALE GENOMIC DNA]</scope>
    <source>
        <strain evidence="1 2">DSM 18965</strain>
    </source>
</reference>
<gene>
    <name evidence="1" type="ORF">BKA08_003183</name>
</gene>
<dbReference type="RefSeq" id="WP_179616475.1">
    <property type="nucleotide sequence ID" value="NZ_CP059163.1"/>
</dbReference>
<name>A0A7Y9JRX2_9ACTN</name>
<proteinExistence type="predicted"/>
<dbReference type="AlphaFoldDB" id="A0A7Y9JRX2"/>
<sequence>MIPAALLLVLLLLGAAVGFAVGRSAAPPGPDLSGALRRRDAFIEHLREVAWQDRDVAPELSTVLLDDIRRFTADPDGWEQGPGRLG</sequence>
<dbReference type="Proteomes" id="UP000516957">
    <property type="component" value="Unassembled WGS sequence"/>
</dbReference>
<dbReference type="EMBL" id="JACCBE010000001">
    <property type="protein sequence ID" value="NYD58945.1"/>
    <property type="molecule type" value="Genomic_DNA"/>
</dbReference>
<keyword evidence="2" id="KW-1185">Reference proteome</keyword>
<evidence type="ECO:0000313" key="2">
    <source>
        <dbReference type="Proteomes" id="UP000516957"/>
    </source>
</evidence>
<accession>A0A7Y9JRX2</accession>
<protein>
    <submittedName>
        <fullName evidence="1">Uncharacterized protein</fullName>
    </submittedName>
</protein>
<comment type="caution">
    <text evidence="1">The sequence shown here is derived from an EMBL/GenBank/DDBJ whole genome shotgun (WGS) entry which is preliminary data.</text>
</comment>